<comment type="function">
    <text evidence="4">Peptide chain release factor 2 directs the termination of translation in response to the peptide chain termination codons UGA and UAA.</text>
</comment>
<proteinExistence type="inferred from homology"/>
<evidence type="ECO:0000256" key="1">
    <source>
        <dbReference type="ARBA" id="ARBA00010835"/>
    </source>
</evidence>
<dbReference type="HAMAP" id="MF_00094">
    <property type="entry name" value="Rel_fac_2"/>
    <property type="match status" value="1"/>
</dbReference>
<comment type="caution">
    <text evidence="7">The sequence shown here is derived from an EMBL/GenBank/DDBJ whole genome shotgun (WGS) entry which is preliminary data.</text>
</comment>
<reference evidence="7 8" key="1">
    <citation type="submission" date="2018-12" db="EMBL/GenBank/DDBJ databases">
        <authorList>
            <person name="Toschakov S.V."/>
        </authorList>
    </citation>
    <scope>NUCLEOTIDE SEQUENCE [LARGE SCALE GENOMIC DNA]</scope>
    <source>
        <strain evidence="7 8">GM2012</strain>
    </source>
</reference>
<reference evidence="7 8" key="2">
    <citation type="submission" date="2019-01" db="EMBL/GenBank/DDBJ databases">
        <title>Tautonia sociabilis, a novel thermotolerant planctomycete of Isosphaeraceae family, isolated from a 4000 m deep subterranean habitat.</title>
        <authorList>
            <person name="Kovaleva O.L."/>
            <person name="Elcheninov A.G."/>
            <person name="Van Heerden E."/>
            <person name="Toshchakov S.V."/>
            <person name="Novikov A."/>
            <person name="Bonch-Osmolovskaya E.A."/>
            <person name="Kublanov I.V."/>
        </authorList>
    </citation>
    <scope>NUCLEOTIDE SEQUENCE [LARGE SCALE GENOMIC DNA]</scope>
    <source>
        <strain evidence="7 8">GM2012</strain>
    </source>
</reference>
<dbReference type="Gene3D" id="3.30.160.20">
    <property type="match status" value="1"/>
</dbReference>
<protein>
    <recommendedName>
        <fullName evidence="4 5">Peptide chain release factor 2</fullName>
        <shortName evidence="4">RF-2</shortName>
    </recommendedName>
</protein>
<feature type="modified residue" description="N5-methylglutamine" evidence="4">
    <location>
        <position position="250"/>
    </location>
</feature>
<organism evidence="7 8">
    <name type="scientific">Tautonia sociabilis</name>
    <dbReference type="NCBI Taxonomy" id="2080755"/>
    <lineage>
        <taxon>Bacteria</taxon>
        <taxon>Pseudomonadati</taxon>
        <taxon>Planctomycetota</taxon>
        <taxon>Planctomycetia</taxon>
        <taxon>Isosphaerales</taxon>
        <taxon>Isosphaeraceae</taxon>
        <taxon>Tautonia</taxon>
    </lineage>
</organism>
<dbReference type="SMART" id="SM00937">
    <property type="entry name" value="PCRF"/>
    <property type="match status" value="1"/>
</dbReference>
<dbReference type="Gene3D" id="3.30.70.1660">
    <property type="match status" value="1"/>
</dbReference>
<name>A0A432MQP8_9BACT</name>
<evidence type="ECO:0000313" key="7">
    <source>
        <dbReference type="EMBL" id="RUL89690.1"/>
    </source>
</evidence>
<dbReference type="InterPro" id="IPR000352">
    <property type="entry name" value="Pep_chain_release_fac_I"/>
</dbReference>
<dbReference type="GO" id="GO:0016149">
    <property type="term" value="F:translation release factor activity, codon specific"/>
    <property type="evidence" value="ECO:0007669"/>
    <property type="project" value="UniProtKB-UniRule"/>
</dbReference>
<keyword evidence="4" id="KW-0963">Cytoplasm</keyword>
<dbReference type="PANTHER" id="PTHR43116">
    <property type="entry name" value="PEPTIDE CHAIN RELEASE FACTOR 2"/>
    <property type="match status" value="1"/>
</dbReference>
<keyword evidence="3 4" id="KW-0648">Protein biosynthesis</keyword>
<dbReference type="RefSeq" id="WP_126723365.1">
    <property type="nucleotide sequence ID" value="NZ_RYZH01000001.1"/>
</dbReference>
<comment type="PTM">
    <text evidence="4">Methylated by PrmC. Methylation increases the termination efficiency of RF2.</text>
</comment>
<dbReference type="EMBL" id="RYZH01000001">
    <property type="protein sequence ID" value="RUL89690.1"/>
    <property type="molecule type" value="Genomic_DNA"/>
</dbReference>
<dbReference type="Pfam" id="PF03462">
    <property type="entry name" value="PCRF"/>
    <property type="match status" value="1"/>
</dbReference>
<evidence type="ECO:0000256" key="2">
    <source>
        <dbReference type="ARBA" id="ARBA00022481"/>
    </source>
</evidence>
<dbReference type="SUPFAM" id="SSF75620">
    <property type="entry name" value="Release factor"/>
    <property type="match status" value="1"/>
</dbReference>
<dbReference type="InterPro" id="IPR004374">
    <property type="entry name" value="PrfB"/>
</dbReference>
<accession>A0A432MQP8</accession>
<dbReference type="Gene3D" id="1.20.58.410">
    <property type="entry name" value="Release factor"/>
    <property type="match status" value="1"/>
</dbReference>
<dbReference type="NCBIfam" id="TIGR00020">
    <property type="entry name" value="prfB"/>
    <property type="match status" value="1"/>
</dbReference>
<evidence type="ECO:0000313" key="8">
    <source>
        <dbReference type="Proteomes" id="UP000280296"/>
    </source>
</evidence>
<dbReference type="InterPro" id="IPR005139">
    <property type="entry name" value="PCRF"/>
</dbReference>
<dbReference type="PANTHER" id="PTHR43116:SF3">
    <property type="entry name" value="CLASS I PEPTIDE CHAIN RELEASE FACTOR"/>
    <property type="match status" value="1"/>
</dbReference>
<keyword evidence="2 4" id="KW-0488">Methylation</keyword>
<dbReference type="Pfam" id="PF00472">
    <property type="entry name" value="RF-1"/>
    <property type="match status" value="1"/>
</dbReference>
<evidence type="ECO:0000256" key="5">
    <source>
        <dbReference type="NCBIfam" id="TIGR00020"/>
    </source>
</evidence>
<evidence type="ECO:0000256" key="4">
    <source>
        <dbReference type="HAMAP-Rule" id="MF_00094"/>
    </source>
</evidence>
<dbReference type="AlphaFoldDB" id="A0A432MQP8"/>
<keyword evidence="8" id="KW-1185">Reference proteome</keyword>
<sequence length="373" mass="42135">MDADLKREARLVIDRIVHLRDSLDLGDKQARRDELEQRMGQPDFWNDQEKAQAVIGELKTLNSVIKPFEELIAQGDDLEAMIELGEEAGDDSFDEELRQATERARKDFDAFELRSMLSGPNDHRNAYVTIHAGAGGTEACDWAEMLLRMYMMWAESHGYKVEITDREDGGSAGISMATLHIIGNLAYGYLKSEAGVHRLVRISPFDAQARRQTSFASVDVLPEVDDTITVEIRDCDLEREVFRCGGPGGQHQNKTESGVRYRHIPTGITAESRSERSQFKNDDNAMALLKAKLIRMEEMKREAEYAKMYDEKGEISFGSQIRNYVLQPYQLVKDLRTGFEVGNPRAVLDGDLDGFIEAYLRMKLEQGEAAPTS</sequence>
<dbReference type="GO" id="GO:0005737">
    <property type="term" value="C:cytoplasm"/>
    <property type="evidence" value="ECO:0007669"/>
    <property type="project" value="UniProtKB-SubCell"/>
</dbReference>
<comment type="subcellular location">
    <subcellularLocation>
        <location evidence="4">Cytoplasm</location>
    </subcellularLocation>
</comment>
<feature type="domain" description="Peptide chain release factor" evidence="6">
    <location>
        <begin position="83"/>
        <end position="193"/>
    </location>
</feature>
<dbReference type="OrthoDB" id="9806673at2"/>
<gene>
    <name evidence="4" type="primary">prfB</name>
    <name evidence="7" type="ORF">TsocGM_00530</name>
</gene>
<evidence type="ECO:0000256" key="3">
    <source>
        <dbReference type="ARBA" id="ARBA00022917"/>
    </source>
</evidence>
<dbReference type="InterPro" id="IPR045853">
    <property type="entry name" value="Pep_chain_release_fac_I_sf"/>
</dbReference>
<evidence type="ECO:0000259" key="6">
    <source>
        <dbReference type="SMART" id="SM00937"/>
    </source>
</evidence>
<dbReference type="Proteomes" id="UP000280296">
    <property type="component" value="Unassembled WGS sequence"/>
</dbReference>
<comment type="similarity">
    <text evidence="1 4">Belongs to the prokaryotic/mitochondrial release factor family.</text>
</comment>